<organism evidence="2 3">
    <name type="scientific">Streptomyces europaeiscabiei</name>
    <dbReference type="NCBI Taxonomy" id="146819"/>
    <lineage>
        <taxon>Bacteria</taxon>
        <taxon>Bacillati</taxon>
        <taxon>Actinomycetota</taxon>
        <taxon>Actinomycetes</taxon>
        <taxon>Kitasatosporales</taxon>
        <taxon>Streptomycetaceae</taxon>
        <taxon>Streptomyces</taxon>
    </lineage>
</organism>
<dbReference type="Pfam" id="PF07969">
    <property type="entry name" value="Amidohydro_3"/>
    <property type="match status" value="1"/>
</dbReference>
<name>A0ABU4NQ89_9ACTN</name>
<evidence type="ECO:0000313" key="3">
    <source>
        <dbReference type="Proteomes" id="UP001271274"/>
    </source>
</evidence>
<gene>
    <name evidence="2" type="ORF">PV662_34550</name>
</gene>
<keyword evidence="3" id="KW-1185">Reference proteome</keyword>
<dbReference type="InterPro" id="IPR013108">
    <property type="entry name" value="Amidohydro_3"/>
</dbReference>
<dbReference type="Gene3D" id="3.20.20.140">
    <property type="entry name" value="Metal-dependent hydrolases"/>
    <property type="match status" value="1"/>
</dbReference>
<reference evidence="2 3" key="1">
    <citation type="journal article" date="2023" name="Microb. Genom.">
        <title>Mesoterricola silvestris gen. nov., sp. nov., Mesoterricola sediminis sp. nov., Geothrix oryzae sp. nov., Geothrix edaphica sp. nov., Geothrix rubra sp. nov., and Geothrix limicola sp. nov., six novel members of Acidobacteriota isolated from soils.</title>
        <authorList>
            <person name="Weisberg A.J."/>
            <person name="Pearce E."/>
            <person name="Kramer C.G."/>
            <person name="Chang J.H."/>
            <person name="Clarke C.R."/>
        </authorList>
    </citation>
    <scope>NUCLEOTIDE SEQUENCE [LARGE SCALE GENOMIC DNA]</scope>
    <source>
        <strain evidence="2 3">ID09-01A</strain>
    </source>
</reference>
<dbReference type="RefSeq" id="WP_319063224.1">
    <property type="nucleotide sequence ID" value="NZ_JARAYT010000017.1"/>
</dbReference>
<protein>
    <submittedName>
        <fullName evidence="2">Amidohydrolase family protein</fullName>
    </submittedName>
</protein>
<dbReference type="Proteomes" id="UP001271274">
    <property type="component" value="Unassembled WGS sequence"/>
</dbReference>
<dbReference type="EMBL" id="JARAYU010000016">
    <property type="protein sequence ID" value="MDX3704781.1"/>
    <property type="molecule type" value="Genomic_DNA"/>
</dbReference>
<comment type="caution">
    <text evidence="2">The sequence shown here is derived from an EMBL/GenBank/DDBJ whole genome shotgun (WGS) entry which is preliminary data.</text>
</comment>
<evidence type="ECO:0000313" key="2">
    <source>
        <dbReference type="EMBL" id="MDX3704781.1"/>
    </source>
</evidence>
<dbReference type="SUPFAM" id="SSF51338">
    <property type="entry name" value="Composite domain of metallo-dependent hydrolases"/>
    <property type="match status" value="1"/>
</dbReference>
<feature type="domain" description="Amidohydrolase 3" evidence="1">
    <location>
        <begin position="32"/>
        <end position="160"/>
    </location>
</feature>
<evidence type="ECO:0000259" key="1">
    <source>
        <dbReference type="Pfam" id="PF07969"/>
    </source>
</evidence>
<dbReference type="InterPro" id="IPR032466">
    <property type="entry name" value="Metal_Hydrolase"/>
</dbReference>
<dbReference type="InterPro" id="IPR011059">
    <property type="entry name" value="Metal-dep_hydrolase_composite"/>
</dbReference>
<accession>A0ABU4NQ89</accession>
<sequence>MRADIVFTGGTVSTGAAERPVVDALAVTGGRISALGPERGARQYQIAALLASGARVSLGSDWPVTDLEPLRGIATAVTRQTPEGIPDGGWLSQERIDISTALATYSAGCAHQAFEEEEWGVLRPGIRADLVLLAADPVGTAPRDLADLPVLGTWRAGRPTHGFDALFPVPPQGR</sequence>
<dbReference type="PANTHER" id="PTHR22642:SF2">
    <property type="entry name" value="PROTEIN LONG AFTER FAR-RED 3"/>
    <property type="match status" value="1"/>
</dbReference>
<dbReference type="PANTHER" id="PTHR22642">
    <property type="entry name" value="IMIDAZOLONEPROPIONASE"/>
    <property type="match status" value="1"/>
</dbReference>
<dbReference type="SUPFAM" id="SSF51556">
    <property type="entry name" value="Metallo-dependent hydrolases"/>
    <property type="match status" value="1"/>
</dbReference>
<proteinExistence type="predicted"/>